<dbReference type="GO" id="GO:0042128">
    <property type="term" value="P:nitrate assimilation"/>
    <property type="evidence" value="ECO:0007669"/>
    <property type="project" value="UniProtKB-KW"/>
</dbReference>
<dbReference type="InterPro" id="IPR012748">
    <property type="entry name" value="Rieske-like_NirD"/>
</dbReference>
<protein>
    <recommendedName>
        <fullName evidence="7">Rieske domain-containing protein</fullName>
    </recommendedName>
</protein>
<evidence type="ECO:0000259" key="7">
    <source>
        <dbReference type="PROSITE" id="PS51296"/>
    </source>
</evidence>
<organism evidence="8 9">
    <name type="scientific">Cellulomonas cellasea</name>
    <dbReference type="NCBI Taxonomy" id="43670"/>
    <lineage>
        <taxon>Bacteria</taxon>
        <taxon>Bacillati</taxon>
        <taxon>Actinomycetota</taxon>
        <taxon>Actinomycetes</taxon>
        <taxon>Micrococcales</taxon>
        <taxon>Cellulomonadaceae</taxon>
        <taxon>Cellulomonas</taxon>
    </lineage>
</organism>
<evidence type="ECO:0000256" key="2">
    <source>
        <dbReference type="ARBA" id="ARBA00022723"/>
    </source>
</evidence>
<sequence>MTAAQVEDLVADGELTWVDVCRLDDLAPERGAAALVGAEQVALVRLLDDRVLAVQQLDPFCGAYVMSRGIVGTRTVDGADVPTVASPMYKQVFDLTTGRCLDAVGKEPVDLRTWPVRVVAGSVQVGVAAGSVAVGGAG</sequence>
<evidence type="ECO:0000256" key="4">
    <source>
        <dbReference type="ARBA" id="ARBA00023004"/>
    </source>
</evidence>
<evidence type="ECO:0000256" key="5">
    <source>
        <dbReference type="ARBA" id="ARBA00023014"/>
    </source>
</evidence>
<keyword evidence="4" id="KW-0408">Iron</keyword>
<dbReference type="InterPro" id="IPR017881">
    <property type="entry name" value="NirD"/>
</dbReference>
<dbReference type="PANTHER" id="PTHR40562">
    <property type="match status" value="1"/>
</dbReference>
<keyword evidence="1" id="KW-0001">2Fe-2S</keyword>
<dbReference type="Gene3D" id="2.102.10.10">
    <property type="entry name" value="Rieske [2Fe-2S] iron-sulphur domain"/>
    <property type="match status" value="1"/>
</dbReference>
<dbReference type="CDD" id="cd03529">
    <property type="entry name" value="Rieske_NirD"/>
    <property type="match status" value="1"/>
</dbReference>
<gene>
    <name evidence="8" type="ORF">CCE01nite_38580</name>
</gene>
<dbReference type="Pfam" id="PF13806">
    <property type="entry name" value="Rieske_2"/>
    <property type="match status" value="1"/>
</dbReference>
<evidence type="ECO:0000256" key="6">
    <source>
        <dbReference type="ARBA" id="ARBA00023063"/>
    </source>
</evidence>
<keyword evidence="5" id="KW-0411">Iron-sulfur</keyword>
<reference evidence="8" key="1">
    <citation type="submission" date="2019-06" db="EMBL/GenBank/DDBJ databases">
        <title>Whole genome shotgun sequence of Cellulomonas cellasea NBRC 3753.</title>
        <authorList>
            <person name="Hosoyama A."/>
            <person name="Uohara A."/>
            <person name="Ohji S."/>
            <person name="Ichikawa N."/>
        </authorList>
    </citation>
    <scope>NUCLEOTIDE SEQUENCE [LARGE SCALE GENOMIC DNA]</scope>
    <source>
        <strain evidence="8">NBRC 3753</strain>
    </source>
</reference>
<dbReference type="RefSeq" id="WP_141372861.1">
    <property type="nucleotide sequence ID" value="NZ_BJLR01000037.1"/>
</dbReference>
<dbReference type="NCBIfam" id="TIGR02378">
    <property type="entry name" value="nirD_assim_sml"/>
    <property type="match status" value="1"/>
</dbReference>
<dbReference type="SUPFAM" id="SSF50022">
    <property type="entry name" value="ISP domain"/>
    <property type="match status" value="1"/>
</dbReference>
<accession>A0A4Y3KZV9</accession>
<comment type="caution">
    <text evidence="8">The sequence shown here is derived from an EMBL/GenBank/DDBJ whole genome shotgun (WGS) entry which is preliminary data.</text>
</comment>
<evidence type="ECO:0000256" key="1">
    <source>
        <dbReference type="ARBA" id="ARBA00022714"/>
    </source>
</evidence>
<dbReference type="InterPro" id="IPR036922">
    <property type="entry name" value="Rieske_2Fe-2S_sf"/>
</dbReference>
<dbReference type="PANTHER" id="PTHR40562:SF1">
    <property type="entry name" value="NITRITE REDUCTASE (NADH) SMALL SUBUNIT"/>
    <property type="match status" value="1"/>
</dbReference>
<keyword evidence="6" id="KW-0534">Nitrate assimilation</keyword>
<dbReference type="AlphaFoldDB" id="A0A4Y3KZV9"/>
<dbReference type="GO" id="GO:0046872">
    <property type="term" value="F:metal ion binding"/>
    <property type="evidence" value="ECO:0007669"/>
    <property type="project" value="UniProtKB-KW"/>
</dbReference>
<dbReference type="GO" id="GO:0051537">
    <property type="term" value="F:2 iron, 2 sulfur cluster binding"/>
    <property type="evidence" value="ECO:0007669"/>
    <property type="project" value="UniProtKB-KW"/>
</dbReference>
<keyword evidence="2" id="KW-0479">Metal-binding</keyword>
<name>A0A4Y3KZV9_9CELL</name>
<keyword evidence="3" id="KW-0560">Oxidoreductase</keyword>
<dbReference type="GO" id="GO:0016705">
    <property type="term" value="F:oxidoreductase activity, acting on paired donors, with incorporation or reduction of molecular oxygen"/>
    <property type="evidence" value="ECO:0007669"/>
    <property type="project" value="UniProtKB-ARBA"/>
</dbReference>
<dbReference type="PROSITE" id="PS51300">
    <property type="entry name" value="NIRD"/>
    <property type="match status" value="1"/>
</dbReference>
<feature type="domain" description="Rieske" evidence="7">
    <location>
        <begin position="18"/>
        <end position="125"/>
    </location>
</feature>
<dbReference type="Proteomes" id="UP000317046">
    <property type="component" value="Unassembled WGS sequence"/>
</dbReference>
<keyword evidence="9" id="KW-1185">Reference proteome</keyword>
<dbReference type="GO" id="GO:0004497">
    <property type="term" value="F:monooxygenase activity"/>
    <property type="evidence" value="ECO:0007669"/>
    <property type="project" value="UniProtKB-ARBA"/>
</dbReference>
<evidence type="ECO:0000313" key="9">
    <source>
        <dbReference type="Proteomes" id="UP000317046"/>
    </source>
</evidence>
<dbReference type="PROSITE" id="PS51296">
    <property type="entry name" value="RIESKE"/>
    <property type="match status" value="1"/>
</dbReference>
<evidence type="ECO:0000256" key="3">
    <source>
        <dbReference type="ARBA" id="ARBA00023002"/>
    </source>
</evidence>
<evidence type="ECO:0000313" key="8">
    <source>
        <dbReference type="EMBL" id="GEA89909.1"/>
    </source>
</evidence>
<dbReference type="EMBL" id="BJLR01000037">
    <property type="protein sequence ID" value="GEA89909.1"/>
    <property type="molecule type" value="Genomic_DNA"/>
</dbReference>
<dbReference type="InterPro" id="IPR017941">
    <property type="entry name" value="Rieske_2Fe-2S"/>
</dbReference>
<dbReference type="GO" id="GO:0008942">
    <property type="term" value="F:nitrite reductase [NAD(P)H] activity"/>
    <property type="evidence" value="ECO:0007669"/>
    <property type="project" value="InterPro"/>
</dbReference>
<proteinExistence type="predicted"/>